<feature type="site" description="Transition state stabilizer" evidence="5">
    <location>
        <position position="55"/>
    </location>
</feature>
<dbReference type="Pfam" id="PF21350">
    <property type="entry name" value="Cas6_I-A"/>
    <property type="match status" value="1"/>
</dbReference>
<comment type="similarity">
    <text evidence="1 4">Belongs to the CRISPR-associated protein Cas6/Cse3/CasE family.</text>
</comment>
<feature type="active site" description="Proton acceptor" evidence="6">
    <location>
        <position position="28"/>
    </location>
</feature>
<dbReference type="Pfam" id="PF01881">
    <property type="entry name" value="Cas_Cas6_C"/>
    <property type="match status" value="1"/>
</dbReference>
<dbReference type="InterPro" id="IPR049435">
    <property type="entry name" value="Cas_Cas6_C"/>
</dbReference>
<dbReference type="CDD" id="cd21140">
    <property type="entry name" value="Cas6_I-like"/>
    <property type="match status" value="1"/>
</dbReference>
<evidence type="ECO:0000256" key="1">
    <source>
        <dbReference type="ARBA" id="ARBA00005937"/>
    </source>
</evidence>
<name>A0A7C8HF69_9FIRM</name>
<dbReference type="GO" id="GO:0003723">
    <property type="term" value="F:RNA binding"/>
    <property type="evidence" value="ECO:0007669"/>
    <property type="project" value="UniProtKB-KW"/>
</dbReference>
<dbReference type="RefSeq" id="WP_158740708.1">
    <property type="nucleotide sequence ID" value="NZ_WSLF01000008.1"/>
</dbReference>
<reference evidence="8 9" key="1">
    <citation type="submission" date="2019-12" db="EMBL/GenBank/DDBJ databases">
        <title>Defluviitalea raffinosedens, isolated from a biogas fermenter, genome sequencing and characterization.</title>
        <authorList>
            <person name="Rettenmaier R."/>
            <person name="Schneider M."/>
            <person name="Neuhaus K."/>
            <person name="Liebl W."/>
            <person name="Zverlov V."/>
        </authorList>
    </citation>
    <scope>NUCLEOTIDE SEQUENCE [LARGE SCALE GENOMIC DNA]</scope>
    <source>
        <strain evidence="8 9">249c-K6</strain>
    </source>
</reference>
<dbReference type="InterPro" id="IPR045747">
    <property type="entry name" value="CRISPR-assoc_prot_Cas6_N_sf"/>
</dbReference>
<feature type="domain" description="CRISPR associated protein Cas6 C-terminal" evidence="7">
    <location>
        <begin position="122"/>
        <end position="249"/>
    </location>
</feature>
<evidence type="ECO:0000256" key="5">
    <source>
        <dbReference type="PIRSR" id="PIRSR005054-1"/>
    </source>
</evidence>
<dbReference type="InterPro" id="IPR010156">
    <property type="entry name" value="CRISPR-assoc_prot_Cas6"/>
</dbReference>
<evidence type="ECO:0000259" key="7">
    <source>
        <dbReference type="Pfam" id="PF01881"/>
    </source>
</evidence>
<comment type="function">
    <text evidence="4">CRISPR (clustered regularly interspaced short palindromic repeat), is an adaptive immune system that provides protection against mobile genetic elements (viruses, transposable elements and conjugative plasmids). CRISPR clusters contain sequences complementary to antecedent mobile elements and target invading nucleic acids. CRISPR clusters are transcribed and processed into CRISPR RNA (crRNA).</text>
</comment>
<evidence type="ECO:0000313" key="9">
    <source>
        <dbReference type="Proteomes" id="UP000483018"/>
    </source>
</evidence>
<dbReference type="Proteomes" id="UP000483018">
    <property type="component" value="Unassembled WGS sequence"/>
</dbReference>
<dbReference type="PANTHER" id="PTHR36984:SF1">
    <property type="entry name" value="CRISPR-ASSOCIATED ENDORIBONUCLEASE CAS6 1"/>
    <property type="match status" value="1"/>
</dbReference>
<comment type="caution">
    <text evidence="8">The sequence shown here is derived from an EMBL/GenBank/DDBJ whole genome shotgun (WGS) entry which is preliminary data.</text>
</comment>
<gene>
    <name evidence="8" type="primary">cas6</name>
    <name evidence="8" type="ORF">GND95_09355</name>
</gene>
<organism evidence="8 9">
    <name type="scientific">Defluviitalea raffinosedens</name>
    <dbReference type="NCBI Taxonomy" id="1450156"/>
    <lineage>
        <taxon>Bacteria</taxon>
        <taxon>Bacillati</taxon>
        <taxon>Bacillota</taxon>
        <taxon>Clostridia</taxon>
        <taxon>Lachnospirales</taxon>
        <taxon>Defluviitaleaceae</taxon>
        <taxon>Defluviitalea</taxon>
    </lineage>
</organism>
<protein>
    <recommendedName>
        <fullName evidence="4">CRISPR-associated endoribonuclease</fullName>
    </recommendedName>
</protein>
<evidence type="ECO:0000313" key="8">
    <source>
        <dbReference type="EMBL" id="KAE9633434.1"/>
    </source>
</evidence>
<dbReference type="Gene3D" id="3.30.70.1900">
    <property type="match status" value="1"/>
</dbReference>
<evidence type="ECO:0000256" key="4">
    <source>
        <dbReference type="PIRNR" id="PIRNR005054"/>
    </source>
</evidence>
<evidence type="ECO:0000256" key="3">
    <source>
        <dbReference type="ARBA" id="ARBA00023118"/>
    </source>
</evidence>
<evidence type="ECO:0000256" key="6">
    <source>
        <dbReference type="PIRSR" id="PIRSR005054-50"/>
    </source>
</evidence>
<accession>A0A7C8HF69</accession>
<evidence type="ECO:0000256" key="2">
    <source>
        <dbReference type="ARBA" id="ARBA00022884"/>
    </source>
</evidence>
<dbReference type="GO" id="GO:0051607">
    <property type="term" value="P:defense response to virus"/>
    <property type="evidence" value="ECO:0007669"/>
    <property type="project" value="UniProtKB-KW"/>
</dbReference>
<keyword evidence="2" id="KW-0694">RNA-binding</keyword>
<dbReference type="OrthoDB" id="9797488at2"/>
<keyword evidence="3" id="KW-0051">Antiviral defense</keyword>
<dbReference type="PIRSF" id="PIRSF005054">
    <property type="entry name" value="PF1131"/>
    <property type="match status" value="1"/>
</dbReference>
<dbReference type="GO" id="GO:0016788">
    <property type="term" value="F:hydrolase activity, acting on ester bonds"/>
    <property type="evidence" value="ECO:0007669"/>
    <property type="project" value="InterPro"/>
</dbReference>
<keyword evidence="9" id="KW-1185">Reference proteome</keyword>
<dbReference type="AlphaFoldDB" id="A0A7C8HF69"/>
<dbReference type="Gene3D" id="3.30.70.1890">
    <property type="match status" value="1"/>
</dbReference>
<dbReference type="NCBIfam" id="TIGR01877">
    <property type="entry name" value="cas_cas6"/>
    <property type="match status" value="1"/>
</dbReference>
<sequence length="251" mass="28899">MRIKIVLETDAPISIPINYQYHLSSAIYYLLQKADQEYAKELHQKGYEFGSKKFKLFTFSALFPDFYKIRGNQMVIGPGKIYFYIGSLKNEFIMNFASGIFSNHILRIGRAKFLISQVEAIPTPQFSEVMQFKCLSPVVATTKEEINGVIKPRDCQLEERKYAENIIRNLKTKYELIYDKPSSGVDLRISFKQEDIEKYKKGKLIYYKNTFVKGFLCPFEASGSPELMEIMWEVGAGEKNSGGFGMVEVMN</sequence>
<dbReference type="EMBL" id="WSLF01000008">
    <property type="protein sequence ID" value="KAE9633434.1"/>
    <property type="molecule type" value="Genomic_DNA"/>
</dbReference>
<proteinExistence type="inferred from homology"/>
<dbReference type="PANTHER" id="PTHR36984">
    <property type="entry name" value="CRISPR-ASSOCIATED ENDORIBONUCLEASE CAS6 1"/>
    <property type="match status" value="1"/>
</dbReference>
<feature type="active site" description="Proton donor" evidence="6">
    <location>
        <position position="43"/>
    </location>
</feature>